<gene>
    <name evidence="3" type="ORF">ACFTOW_02495</name>
</gene>
<organism evidence="3 4">
    <name type="scientific">Lacimonas salitolerans</name>
    <dbReference type="NCBI Taxonomy" id="1323750"/>
    <lineage>
        <taxon>Bacteria</taxon>
        <taxon>Pseudomonadati</taxon>
        <taxon>Pseudomonadota</taxon>
        <taxon>Alphaproteobacteria</taxon>
        <taxon>Rhodobacterales</taxon>
        <taxon>Paracoccaceae</taxon>
        <taxon>Lacimonas</taxon>
    </lineage>
</organism>
<keyword evidence="1" id="KW-0732">Signal</keyword>
<keyword evidence="4" id="KW-1185">Reference proteome</keyword>
<dbReference type="Pfam" id="PF09917">
    <property type="entry name" value="DUF2147"/>
    <property type="match status" value="1"/>
</dbReference>
<dbReference type="InterPro" id="IPR019223">
    <property type="entry name" value="DUF2147"/>
</dbReference>
<accession>A0ABW4ECF9</accession>
<name>A0ABW4ECF9_9RHOB</name>
<sequence length="129" mass="13781">MKRFSYAMTIVLGLPGMAAAEPILGTWLTGPDNKDQVAHMQLSRCGEAICGKVARAFDQSGDPVTTPNVGKQVIWDVTPETGAGKYNGKVLLPLYGATVNGDFTVAGDHLTLKGCMGPICRSQNWTRVQ</sequence>
<dbReference type="Gene3D" id="2.40.128.520">
    <property type="match status" value="1"/>
</dbReference>
<dbReference type="EMBL" id="JBHUDD010000027">
    <property type="protein sequence ID" value="MFD1508271.1"/>
    <property type="molecule type" value="Genomic_DNA"/>
</dbReference>
<dbReference type="PANTHER" id="PTHR36919">
    <property type="entry name" value="BLR1215 PROTEIN"/>
    <property type="match status" value="1"/>
</dbReference>
<comment type="caution">
    <text evidence="3">The sequence shown here is derived from an EMBL/GenBank/DDBJ whole genome shotgun (WGS) entry which is preliminary data.</text>
</comment>
<feature type="signal peptide" evidence="1">
    <location>
        <begin position="1"/>
        <end position="20"/>
    </location>
</feature>
<feature type="domain" description="DUF2147" evidence="2">
    <location>
        <begin position="25"/>
        <end position="127"/>
    </location>
</feature>
<evidence type="ECO:0000313" key="3">
    <source>
        <dbReference type="EMBL" id="MFD1508271.1"/>
    </source>
</evidence>
<evidence type="ECO:0000256" key="1">
    <source>
        <dbReference type="SAM" id="SignalP"/>
    </source>
</evidence>
<protein>
    <submittedName>
        <fullName evidence="3">DUF2147 domain-containing protein</fullName>
    </submittedName>
</protein>
<dbReference type="Proteomes" id="UP001597186">
    <property type="component" value="Unassembled WGS sequence"/>
</dbReference>
<dbReference type="PANTHER" id="PTHR36919:SF2">
    <property type="entry name" value="BLL6627 PROTEIN"/>
    <property type="match status" value="1"/>
</dbReference>
<evidence type="ECO:0000259" key="2">
    <source>
        <dbReference type="Pfam" id="PF09917"/>
    </source>
</evidence>
<dbReference type="RefSeq" id="WP_379912731.1">
    <property type="nucleotide sequence ID" value="NZ_JBHUDD010000027.1"/>
</dbReference>
<proteinExistence type="predicted"/>
<feature type="chain" id="PRO_5047069500" evidence="1">
    <location>
        <begin position="21"/>
        <end position="129"/>
    </location>
</feature>
<reference evidence="4" key="1">
    <citation type="journal article" date="2019" name="Int. J. Syst. Evol. Microbiol.">
        <title>The Global Catalogue of Microorganisms (GCM) 10K type strain sequencing project: providing services to taxonomists for standard genome sequencing and annotation.</title>
        <authorList>
            <consortium name="The Broad Institute Genomics Platform"/>
            <consortium name="The Broad Institute Genome Sequencing Center for Infectious Disease"/>
            <person name="Wu L."/>
            <person name="Ma J."/>
        </authorList>
    </citation>
    <scope>NUCLEOTIDE SEQUENCE [LARGE SCALE GENOMIC DNA]</scope>
    <source>
        <strain evidence="4">CGMCC 1.12477</strain>
    </source>
</reference>
<evidence type="ECO:0000313" key="4">
    <source>
        <dbReference type="Proteomes" id="UP001597186"/>
    </source>
</evidence>